<name>A6GGR4_9BACT</name>
<evidence type="ECO:0000259" key="3">
    <source>
        <dbReference type="PROSITE" id="PS50240"/>
    </source>
</evidence>
<dbReference type="Pfam" id="PF17957">
    <property type="entry name" value="Big_7"/>
    <property type="match status" value="1"/>
</dbReference>
<dbReference type="EMBL" id="ABCS01000110">
    <property type="protein sequence ID" value="EDM74911.1"/>
    <property type="molecule type" value="Genomic_DNA"/>
</dbReference>
<dbReference type="InterPro" id="IPR043504">
    <property type="entry name" value="Peptidase_S1_PA_chymotrypsin"/>
</dbReference>
<keyword evidence="5" id="KW-1185">Reference proteome</keyword>
<feature type="chain" id="PRO_5002697449" evidence="2">
    <location>
        <begin position="29"/>
        <end position="374"/>
    </location>
</feature>
<dbReference type="PROSITE" id="PS50240">
    <property type="entry name" value="TRYPSIN_DOM"/>
    <property type="match status" value="1"/>
</dbReference>
<feature type="signal peptide" evidence="2">
    <location>
        <begin position="1"/>
        <end position="28"/>
    </location>
</feature>
<keyword evidence="1" id="KW-1015">Disulfide bond</keyword>
<dbReference type="GO" id="GO:0006508">
    <property type="term" value="P:proteolysis"/>
    <property type="evidence" value="ECO:0007669"/>
    <property type="project" value="UniProtKB-KW"/>
</dbReference>
<dbReference type="OrthoDB" id="5290391at2"/>
<dbReference type="Proteomes" id="UP000005801">
    <property type="component" value="Unassembled WGS sequence"/>
</dbReference>
<dbReference type="PROSITE" id="PS00134">
    <property type="entry name" value="TRYPSIN_HIS"/>
    <property type="match status" value="1"/>
</dbReference>
<dbReference type="SMART" id="SM00020">
    <property type="entry name" value="Tryp_SPc"/>
    <property type="match status" value="1"/>
</dbReference>
<dbReference type="Gene3D" id="2.40.10.10">
    <property type="entry name" value="Trypsin-like serine proteases"/>
    <property type="match status" value="1"/>
</dbReference>
<comment type="caution">
    <text evidence="4">The sequence shown here is derived from an EMBL/GenBank/DDBJ whole genome shotgun (WGS) entry which is preliminary data.</text>
</comment>
<protein>
    <submittedName>
        <fullName evidence="4">Putative serine protease</fullName>
    </submittedName>
</protein>
<dbReference type="STRING" id="391625.PPSIR1_20744"/>
<reference evidence="4 5" key="1">
    <citation type="submission" date="2007-06" db="EMBL/GenBank/DDBJ databases">
        <authorList>
            <person name="Shimkets L."/>
            <person name="Ferriera S."/>
            <person name="Johnson J."/>
            <person name="Kravitz S."/>
            <person name="Beeson K."/>
            <person name="Sutton G."/>
            <person name="Rogers Y.-H."/>
            <person name="Friedman R."/>
            <person name="Frazier M."/>
            <person name="Venter J.C."/>
        </authorList>
    </citation>
    <scope>NUCLEOTIDE SEQUENCE [LARGE SCALE GENOMIC DNA]</scope>
    <source>
        <strain evidence="4 5">SIR-1</strain>
    </source>
</reference>
<dbReference type="InterPro" id="IPR013783">
    <property type="entry name" value="Ig-like_fold"/>
</dbReference>
<gene>
    <name evidence="4" type="ORF">PPSIR1_20744</name>
</gene>
<dbReference type="Gene3D" id="2.60.40.10">
    <property type="entry name" value="Immunoglobulins"/>
    <property type="match status" value="1"/>
</dbReference>
<organism evidence="4 5">
    <name type="scientific">Plesiocystis pacifica SIR-1</name>
    <dbReference type="NCBI Taxonomy" id="391625"/>
    <lineage>
        <taxon>Bacteria</taxon>
        <taxon>Pseudomonadati</taxon>
        <taxon>Myxococcota</taxon>
        <taxon>Polyangia</taxon>
        <taxon>Nannocystales</taxon>
        <taxon>Nannocystaceae</taxon>
        <taxon>Plesiocystis</taxon>
    </lineage>
</organism>
<dbReference type="PRINTS" id="PR00722">
    <property type="entry name" value="CHYMOTRYPSIN"/>
</dbReference>
<keyword evidence="2" id="KW-0732">Signal</keyword>
<feature type="non-terminal residue" evidence="4">
    <location>
        <position position="374"/>
    </location>
</feature>
<dbReference type="InterPro" id="IPR001254">
    <property type="entry name" value="Trypsin_dom"/>
</dbReference>
<evidence type="ECO:0000313" key="4">
    <source>
        <dbReference type="EMBL" id="EDM74911.1"/>
    </source>
</evidence>
<dbReference type="Pfam" id="PF00089">
    <property type="entry name" value="Trypsin"/>
    <property type="match status" value="1"/>
</dbReference>
<accession>A6GGR4</accession>
<dbReference type="SUPFAM" id="SSF50494">
    <property type="entry name" value="Trypsin-like serine proteases"/>
    <property type="match status" value="1"/>
</dbReference>
<dbReference type="eggNOG" id="COG5640">
    <property type="taxonomic scope" value="Bacteria"/>
</dbReference>
<dbReference type="GO" id="GO:0004252">
    <property type="term" value="F:serine-type endopeptidase activity"/>
    <property type="evidence" value="ECO:0007669"/>
    <property type="project" value="InterPro"/>
</dbReference>
<evidence type="ECO:0000313" key="5">
    <source>
        <dbReference type="Proteomes" id="UP000005801"/>
    </source>
</evidence>
<evidence type="ECO:0000256" key="2">
    <source>
        <dbReference type="SAM" id="SignalP"/>
    </source>
</evidence>
<dbReference type="AlphaFoldDB" id="A6GGR4"/>
<dbReference type="InterPro" id="IPR018114">
    <property type="entry name" value="TRYPSIN_HIS"/>
</dbReference>
<proteinExistence type="predicted"/>
<feature type="domain" description="Peptidase S1" evidence="3">
    <location>
        <begin position="47"/>
        <end position="259"/>
    </location>
</feature>
<sequence length="374" mass="39092">MTARPRRAIEVSLFAAAALLGIPALAHASPPAESFEPATPDEGVSPLISGALEAQECQWPSVVALPYGDDLCTGTLIHPEIIVTAAHCGVPEEAIFGEDMFNPARTMPIAYCLDNPDYDTELYNGVNGGDFAFCRLVLPVDDVPITPPVFGCGVDELQLEASATIIGFGNTDGNQGYGTKRWAQVSVLTELDDTDTLVVGEVGSNVCLGDSGGPAMLQYEDGSWHVFGIVTGGSANCGAGYGYFALVHEAAAFIEEFSNIDVTPCHDIDGTWNPGPDCKAFTTEPLLTQPAWDEGCPAPGPALPLSTCGEPFVTDVDAPSVAITSPEDGASYTELEITLDVSVDASDAESGVASVELILDGESVAVDDEAPWLF</sequence>
<dbReference type="RefSeq" id="WP_006975902.1">
    <property type="nucleotide sequence ID" value="NZ_ABCS01000110.1"/>
</dbReference>
<dbReference type="InterPro" id="IPR001314">
    <property type="entry name" value="Peptidase_S1A"/>
</dbReference>
<keyword evidence="4" id="KW-0378">Hydrolase</keyword>
<dbReference type="PANTHER" id="PTHR24253">
    <property type="entry name" value="TRANSMEMBRANE PROTEASE SERINE"/>
    <property type="match status" value="1"/>
</dbReference>
<evidence type="ECO:0000256" key="1">
    <source>
        <dbReference type="ARBA" id="ARBA00023157"/>
    </source>
</evidence>
<dbReference type="InterPro" id="IPR009003">
    <property type="entry name" value="Peptidase_S1_PA"/>
</dbReference>
<keyword evidence="4" id="KW-0645">Protease</keyword>